<evidence type="ECO:0000313" key="2">
    <source>
        <dbReference type="EMBL" id="KAG5639813.1"/>
    </source>
</evidence>
<keyword evidence="3" id="KW-1185">Reference proteome</keyword>
<organism evidence="2 3">
    <name type="scientific">Asterophora parasitica</name>
    <dbReference type="NCBI Taxonomy" id="117018"/>
    <lineage>
        <taxon>Eukaryota</taxon>
        <taxon>Fungi</taxon>
        <taxon>Dikarya</taxon>
        <taxon>Basidiomycota</taxon>
        <taxon>Agaricomycotina</taxon>
        <taxon>Agaricomycetes</taxon>
        <taxon>Agaricomycetidae</taxon>
        <taxon>Agaricales</taxon>
        <taxon>Tricholomatineae</taxon>
        <taxon>Lyophyllaceae</taxon>
        <taxon>Asterophora</taxon>
    </lineage>
</organism>
<proteinExistence type="predicted"/>
<reference evidence="2" key="2">
    <citation type="submission" date="2021-10" db="EMBL/GenBank/DDBJ databases">
        <title>Phylogenomics reveals ancestral predisposition of the termite-cultivated fungus Termitomyces towards a domesticated lifestyle.</title>
        <authorList>
            <person name="Auxier B."/>
            <person name="Grum-Grzhimaylo A."/>
            <person name="Cardenas M.E."/>
            <person name="Lodge J.D."/>
            <person name="Laessoe T."/>
            <person name="Pedersen O."/>
            <person name="Smith M.E."/>
            <person name="Kuyper T.W."/>
            <person name="Franco-Molano E.A."/>
            <person name="Baroni T.J."/>
            <person name="Aanen D.K."/>
        </authorList>
    </citation>
    <scope>NUCLEOTIDE SEQUENCE</scope>
    <source>
        <strain evidence="2">AP01</strain>
        <tissue evidence="2">Mycelium</tissue>
    </source>
</reference>
<comment type="caution">
    <text evidence="2">The sequence shown here is derived from an EMBL/GenBank/DDBJ whole genome shotgun (WGS) entry which is preliminary data.</text>
</comment>
<gene>
    <name evidence="2" type="ORF">DXG03_003370</name>
</gene>
<evidence type="ECO:0000313" key="3">
    <source>
        <dbReference type="Proteomes" id="UP000775547"/>
    </source>
</evidence>
<evidence type="ECO:0000256" key="1">
    <source>
        <dbReference type="SAM" id="MobiDB-lite"/>
    </source>
</evidence>
<name>A0A9P7G0H3_9AGAR</name>
<dbReference type="Proteomes" id="UP000775547">
    <property type="component" value="Unassembled WGS sequence"/>
</dbReference>
<accession>A0A9P7G0H3</accession>
<dbReference type="EMBL" id="JABCKV010002027">
    <property type="protein sequence ID" value="KAG5639813.1"/>
    <property type="molecule type" value="Genomic_DNA"/>
</dbReference>
<sequence length="85" mass="9428">MPRSSSPKSTDPKALIQSIPAYDVAHEDDQSAEVDRVSAQRTHDTEGCSSKWVNGDGDMGLTEGYHLPHQETPLLPRRFDLTPPR</sequence>
<dbReference type="AlphaFoldDB" id="A0A9P7G0H3"/>
<feature type="region of interest" description="Disordered" evidence="1">
    <location>
        <begin position="22"/>
        <end position="85"/>
    </location>
</feature>
<reference evidence="2" key="1">
    <citation type="submission" date="2020-07" db="EMBL/GenBank/DDBJ databases">
        <authorList>
            <person name="Nieuwenhuis M."/>
            <person name="Van De Peppel L.J.J."/>
        </authorList>
    </citation>
    <scope>NUCLEOTIDE SEQUENCE</scope>
    <source>
        <strain evidence="2">AP01</strain>
        <tissue evidence="2">Mycelium</tissue>
    </source>
</reference>
<feature type="compositionally biased region" description="Basic and acidic residues" evidence="1">
    <location>
        <begin position="24"/>
        <end position="46"/>
    </location>
</feature>
<protein>
    <submittedName>
        <fullName evidence="2">Uncharacterized protein</fullName>
    </submittedName>
</protein>
<dbReference type="OrthoDB" id="3245731at2759"/>